<feature type="coiled-coil region" evidence="1">
    <location>
        <begin position="822"/>
        <end position="849"/>
    </location>
</feature>
<accession>A0AA39TYT3</accession>
<feature type="region of interest" description="Disordered" evidence="2">
    <location>
        <begin position="515"/>
        <end position="557"/>
    </location>
</feature>
<feature type="compositionally biased region" description="Polar residues" evidence="2">
    <location>
        <begin position="545"/>
        <end position="557"/>
    </location>
</feature>
<keyword evidence="4" id="KW-1185">Reference proteome</keyword>
<dbReference type="RefSeq" id="XP_060340101.1">
    <property type="nucleotide sequence ID" value="XM_060476356.1"/>
</dbReference>
<evidence type="ECO:0000313" key="4">
    <source>
        <dbReference type="Proteomes" id="UP001175211"/>
    </source>
</evidence>
<name>A0AA39TYT3_ARMTA</name>
<feature type="region of interest" description="Disordered" evidence="2">
    <location>
        <begin position="355"/>
        <end position="375"/>
    </location>
</feature>
<feature type="compositionally biased region" description="Basic residues" evidence="2">
    <location>
        <begin position="786"/>
        <end position="797"/>
    </location>
</feature>
<dbReference type="GeneID" id="85359904"/>
<protein>
    <recommendedName>
        <fullName evidence="5">SAM domain-containing protein</fullName>
    </recommendedName>
</protein>
<feature type="compositionally biased region" description="Basic and acidic residues" evidence="2">
    <location>
        <begin position="519"/>
        <end position="529"/>
    </location>
</feature>
<reference evidence="3" key="1">
    <citation type="submission" date="2023-06" db="EMBL/GenBank/DDBJ databases">
        <authorList>
            <consortium name="Lawrence Berkeley National Laboratory"/>
            <person name="Ahrendt S."/>
            <person name="Sahu N."/>
            <person name="Indic B."/>
            <person name="Wong-Bajracharya J."/>
            <person name="Merenyi Z."/>
            <person name="Ke H.-M."/>
            <person name="Monk M."/>
            <person name="Kocsube S."/>
            <person name="Drula E."/>
            <person name="Lipzen A."/>
            <person name="Balint B."/>
            <person name="Henrissat B."/>
            <person name="Andreopoulos B."/>
            <person name="Martin F.M."/>
            <person name="Harder C.B."/>
            <person name="Rigling D."/>
            <person name="Ford K.L."/>
            <person name="Foster G.D."/>
            <person name="Pangilinan J."/>
            <person name="Papanicolaou A."/>
            <person name="Barry K."/>
            <person name="LaButti K."/>
            <person name="Viragh M."/>
            <person name="Koriabine M."/>
            <person name="Yan M."/>
            <person name="Riley R."/>
            <person name="Champramary S."/>
            <person name="Plett K.L."/>
            <person name="Tsai I.J."/>
            <person name="Slot J."/>
            <person name="Sipos G."/>
            <person name="Plett J."/>
            <person name="Nagy L.G."/>
            <person name="Grigoriev I.V."/>
        </authorList>
    </citation>
    <scope>NUCLEOTIDE SEQUENCE</scope>
    <source>
        <strain evidence="3">CCBAS 213</strain>
    </source>
</reference>
<dbReference type="Proteomes" id="UP001175211">
    <property type="component" value="Unassembled WGS sequence"/>
</dbReference>
<dbReference type="EMBL" id="JAUEPS010000001">
    <property type="protein sequence ID" value="KAK0470308.1"/>
    <property type="molecule type" value="Genomic_DNA"/>
</dbReference>
<proteinExistence type="predicted"/>
<feature type="compositionally biased region" description="Low complexity" evidence="2">
    <location>
        <begin position="193"/>
        <end position="205"/>
    </location>
</feature>
<organism evidence="3 4">
    <name type="scientific">Armillaria tabescens</name>
    <name type="common">Ringless honey mushroom</name>
    <name type="synonym">Agaricus tabescens</name>
    <dbReference type="NCBI Taxonomy" id="1929756"/>
    <lineage>
        <taxon>Eukaryota</taxon>
        <taxon>Fungi</taxon>
        <taxon>Dikarya</taxon>
        <taxon>Basidiomycota</taxon>
        <taxon>Agaricomycotina</taxon>
        <taxon>Agaricomycetes</taxon>
        <taxon>Agaricomycetidae</taxon>
        <taxon>Agaricales</taxon>
        <taxon>Marasmiineae</taxon>
        <taxon>Physalacriaceae</taxon>
        <taxon>Desarmillaria</taxon>
    </lineage>
</organism>
<feature type="compositionally biased region" description="Polar residues" evidence="2">
    <location>
        <begin position="359"/>
        <end position="375"/>
    </location>
</feature>
<evidence type="ECO:0008006" key="5">
    <source>
        <dbReference type="Google" id="ProtNLM"/>
    </source>
</evidence>
<keyword evidence="1" id="KW-0175">Coiled coil</keyword>
<dbReference type="AlphaFoldDB" id="A0AA39TYT3"/>
<feature type="region of interest" description="Disordered" evidence="2">
    <location>
        <begin position="186"/>
        <end position="209"/>
    </location>
</feature>
<feature type="region of interest" description="Disordered" evidence="2">
    <location>
        <begin position="393"/>
        <end position="413"/>
    </location>
</feature>
<comment type="caution">
    <text evidence="3">The sequence shown here is derived from an EMBL/GenBank/DDBJ whole genome shotgun (WGS) entry which is preliminary data.</text>
</comment>
<feature type="region of interest" description="Disordered" evidence="2">
    <location>
        <begin position="285"/>
        <end position="304"/>
    </location>
</feature>
<evidence type="ECO:0000313" key="3">
    <source>
        <dbReference type="EMBL" id="KAK0470308.1"/>
    </source>
</evidence>
<gene>
    <name evidence="3" type="ORF">EV420DRAFT_1634740</name>
</gene>
<feature type="compositionally biased region" description="Polar residues" evidence="2">
    <location>
        <begin position="393"/>
        <end position="409"/>
    </location>
</feature>
<feature type="compositionally biased region" description="Low complexity" evidence="2">
    <location>
        <begin position="770"/>
        <end position="781"/>
    </location>
</feature>
<evidence type="ECO:0000256" key="2">
    <source>
        <dbReference type="SAM" id="MobiDB-lite"/>
    </source>
</evidence>
<sequence length="890" mass="96728">MSEPLNIPGYLDLNVDLMAESGSDGSISRSCSSFTKSSDVQIEQMSPDDLAEFFVDSLPQYRSVMTVLADFTRSYRMDGKAFLAISRDDIETLLEVQTPSVVDALTKLQGAATGQRQLKRRPKLRLSAVFSDLEDEILSARATDVDEGKQHGITALGEHDGPWVFSDEHMPLTDDGVLFSGITGVPVEEDRPVSPSDSASTPSSSRNVPIIFDTSPDMTISPSTLISPQAILNSGDAEFLATLGGHTYPDMPKQKREESQITDAAGLELIPIDETLSYDRPIETHDATARNGSSVPETESFERGETTYLGTDVDRCVGVSQAETNYNGSLPGGIGPDRLRVSGGQEAHIMKANAEAGQITPSTLSSHDQFSSTLKNDSNHEYSWLALSVEASNNNDKPRQEQSLSFSPTSDDKYNSSLDRCEYYVLDNSPDSGAVDQHALVISEHGSQDPPNQSLSLSDIGEQIKRNSLSSYKSDGLANAAVFNDPPRSFDSSLLTPPSSHNPSDVQYVSNTRTAASDPCDHCAPKGTDKSPVTISSPGIDAGGRTSQRPSPETLSTHVTRIAGDIVSRFDAAKIDATIPPIAADAGIIGVRSTENMPHGLCGTADSQQMPPKLKVTNSSFYSPDTSSQLNIDQIAEDPSEKDNVAPMRRSFSASTGDISLELGSWIVVPGLSAEESHRTPPSDVYPAPAIPPIDALSYTSAENGGFSSRLAADTSFTAQIQALPEIPHVPLFYDGELELGFTTPTVRTRGLVKEFAFSSHKWETDERPFFGQSHGSSSFFEQRKSKSGKGQGKKRKDTAYQDKVVQTDTAPVDPYVEDPRIVQLSRKMNRLQKEMATLKVENEKLKKQTLWSKLFSRPPVKEPSVRMTLDNEPDVMRIPPFPDLRFVTM</sequence>
<evidence type="ECO:0000256" key="1">
    <source>
        <dbReference type="SAM" id="Coils"/>
    </source>
</evidence>
<feature type="region of interest" description="Disordered" evidence="2">
    <location>
        <begin position="768"/>
        <end position="800"/>
    </location>
</feature>